<comment type="subcellular location">
    <subcellularLocation>
        <location evidence="1">Membrane</location>
        <topology evidence="1">Single-pass membrane protein</topology>
    </subcellularLocation>
</comment>
<dbReference type="CDD" id="cd00112">
    <property type="entry name" value="LDLa"/>
    <property type="match status" value="3"/>
</dbReference>
<dbReference type="InterPro" id="IPR011042">
    <property type="entry name" value="6-blade_b-propeller_TolB-like"/>
</dbReference>
<gene>
    <name evidence="12" type="ORF">PACLA_8A047920</name>
</gene>
<evidence type="ECO:0000313" key="13">
    <source>
        <dbReference type="Proteomes" id="UP001152795"/>
    </source>
</evidence>
<evidence type="ECO:0000256" key="9">
    <source>
        <dbReference type="ARBA" id="ARBA00023170"/>
    </source>
</evidence>
<feature type="disulfide bond" evidence="11">
    <location>
        <begin position="185"/>
        <end position="203"/>
    </location>
</feature>
<dbReference type="PROSITE" id="PS01209">
    <property type="entry name" value="LDLRA_1"/>
    <property type="match status" value="1"/>
</dbReference>
<keyword evidence="4" id="KW-0812">Transmembrane</keyword>
<evidence type="ECO:0000256" key="5">
    <source>
        <dbReference type="ARBA" id="ARBA00022737"/>
    </source>
</evidence>
<dbReference type="Gene3D" id="2.120.10.30">
    <property type="entry name" value="TolB, C-terminal domain"/>
    <property type="match status" value="1"/>
</dbReference>
<evidence type="ECO:0000256" key="1">
    <source>
        <dbReference type="ARBA" id="ARBA00004167"/>
    </source>
</evidence>
<sequence>IHKSLQGKPETLIEKPVGSIAKSRYEIKVYYSRSQIDNSSCSGKICSQLCLPKPNNKYVCACGDDLELDPKTGKCKCVGGLITLKNGTCIRQAGKSCAAHEFPCRNGRCIPFDLKCDFHNDCGDYSDEDTGCDGMKVCNDKQFHCPGGQCIPVNYVCDGDKDCEDGYDEKPCKNRTRCPQGKFRCGDGVCIPRNARCDGDRDCKDNSDEHLCPGFG</sequence>
<feature type="non-terminal residue" evidence="12">
    <location>
        <position position="216"/>
    </location>
</feature>
<accession>A0A7D9EXK2</accession>
<feature type="disulfide bond" evidence="11">
    <location>
        <begin position="145"/>
        <end position="163"/>
    </location>
</feature>
<dbReference type="PROSITE" id="PS50068">
    <property type="entry name" value="LDLRA_2"/>
    <property type="match status" value="3"/>
</dbReference>
<dbReference type="InterPro" id="IPR036055">
    <property type="entry name" value="LDL_receptor-like_sf"/>
</dbReference>
<evidence type="ECO:0000256" key="3">
    <source>
        <dbReference type="ARBA" id="ARBA00022583"/>
    </source>
</evidence>
<evidence type="ECO:0000256" key="8">
    <source>
        <dbReference type="ARBA" id="ARBA00023157"/>
    </source>
</evidence>
<dbReference type="GO" id="GO:0005886">
    <property type="term" value="C:plasma membrane"/>
    <property type="evidence" value="ECO:0007669"/>
    <property type="project" value="TreeGrafter"/>
</dbReference>
<comment type="similarity">
    <text evidence="2">Belongs to the LDLR family.</text>
</comment>
<dbReference type="GO" id="GO:0043235">
    <property type="term" value="C:receptor complex"/>
    <property type="evidence" value="ECO:0007669"/>
    <property type="project" value="TreeGrafter"/>
</dbReference>
<keyword evidence="9 12" id="KW-0675">Receptor</keyword>
<evidence type="ECO:0000256" key="10">
    <source>
        <dbReference type="ARBA" id="ARBA00023180"/>
    </source>
</evidence>
<keyword evidence="13" id="KW-1185">Reference proteome</keyword>
<keyword evidence="8 11" id="KW-1015">Disulfide bond</keyword>
<dbReference type="PRINTS" id="PR00261">
    <property type="entry name" value="LDLRECEPTOR"/>
</dbReference>
<keyword evidence="6" id="KW-1133">Transmembrane helix</keyword>
<dbReference type="SUPFAM" id="SSF57424">
    <property type="entry name" value="LDL receptor-like module"/>
    <property type="match status" value="3"/>
</dbReference>
<dbReference type="InterPro" id="IPR002172">
    <property type="entry name" value="LDrepeatLR_classA_rpt"/>
</dbReference>
<evidence type="ECO:0000256" key="11">
    <source>
        <dbReference type="PROSITE-ProRule" id="PRU00124"/>
    </source>
</evidence>
<dbReference type="InterPro" id="IPR051221">
    <property type="entry name" value="LDLR-related"/>
</dbReference>
<keyword evidence="7" id="KW-0472">Membrane</keyword>
<comment type="caution">
    <text evidence="12">The sequence shown here is derived from an EMBL/GenBank/DDBJ whole genome shotgun (WGS) entry which is preliminary data.</text>
</comment>
<evidence type="ECO:0000256" key="7">
    <source>
        <dbReference type="ARBA" id="ARBA00023136"/>
    </source>
</evidence>
<dbReference type="OrthoDB" id="5990060at2759"/>
<organism evidence="12 13">
    <name type="scientific">Paramuricea clavata</name>
    <name type="common">Red gorgonian</name>
    <name type="synonym">Violescent sea-whip</name>
    <dbReference type="NCBI Taxonomy" id="317549"/>
    <lineage>
        <taxon>Eukaryota</taxon>
        <taxon>Metazoa</taxon>
        <taxon>Cnidaria</taxon>
        <taxon>Anthozoa</taxon>
        <taxon>Octocorallia</taxon>
        <taxon>Malacalcyonacea</taxon>
        <taxon>Plexauridae</taxon>
        <taxon>Paramuricea</taxon>
    </lineage>
</organism>
<dbReference type="SMART" id="SM00192">
    <property type="entry name" value="LDLa"/>
    <property type="match status" value="3"/>
</dbReference>
<feature type="disulfide bond" evidence="11">
    <location>
        <begin position="197"/>
        <end position="212"/>
    </location>
</feature>
<feature type="disulfide bond" evidence="11">
    <location>
        <begin position="178"/>
        <end position="190"/>
    </location>
</feature>
<evidence type="ECO:0000313" key="12">
    <source>
        <dbReference type="EMBL" id="CAB4020689.1"/>
    </source>
</evidence>
<evidence type="ECO:0000256" key="6">
    <source>
        <dbReference type="ARBA" id="ARBA00022989"/>
    </source>
</evidence>
<dbReference type="Gene3D" id="4.10.400.10">
    <property type="entry name" value="Low-density Lipoprotein Receptor"/>
    <property type="match status" value="3"/>
</dbReference>
<feature type="disulfide bond" evidence="11">
    <location>
        <begin position="138"/>
        <end position="150"/>
    </location>
</feature>
<name>A0A7D9EXK2_PARCT</name>
<dbReference type="Proteomes" id="UP001152795">
    <property type="component" value="Unassembled WGS sequence"/>
</dbReference>
<dbReference type="AlphaFoldDB" id="A0A7D9EXK2"/>
<feature type="disulfide bond" evidence="11">
    <location>
        <begin position="97"/>
        <end position="109"/>
    </location>
</feature>
<feature type="disulfide bond" evidence="11">
    <location>
        <begin position="104"/>
        <end position="122"/>
    </location>
</feature>
<evidence type="ECO:0000256" key="4">
    <source>
        <dbReference type="ARBA" id="ARBA00022692"/>
    </source>
</evidence>
<dbReference type="EMBL" id="CACRXK020011078">
    <property type="protein sequence ID" value="CAB4020689.1"/>
    <property type="molecule type" value="Genomic_DNA"/>
</dbReference>
<reference evidence="12" key="1">
    <citation type="submission" date="2020-04" db="EMBL/GenBank/DDBJ databases">
        <authorList>
            <person name="Alioto T."/>
            <person name="Alioto T."/>
            <person name="Gomez Garrido J."/>
        </authorList>
    </citation>
    <scope>NUCLEOTIDE SEQUENCE</scope>
    <source>
        <strain evidence="12">A484AB</strain>
    </source>
</reference>
<dbReference type="PANTHER" id="PTHR22722">
    <property type="entry name" value="LOW-DENSITY LIPOPROTEIN RECEPTOR-RELATED PROTEIN 2-RELATED"/>
    <property type="match status" value="1"/>
</dbReference>
<keyword evidence="5" id="KW-0677">Repeat</keyword>
<protein>
    <submittedName>
        <fullName evidence="12">Sortilin-related receptor</fullName>
    </submittedName>
</protein>
<dbReference type="FunFam" id="4.10.400.10:FF:000065">
    <property type="entry name" value="Transmembrane protease serine 7"/>
    <property type="match status" value="1"/>
</dbReference>
<dbReference type="InterPro" id="IPR023415">
    <property type="entry name" value="LDLR_class-A_CS"/>
</dbReference>
<keyword evidence="10" id="KW-0325">Glycoprotein</keyword>
<comment type="caution">
    <text evidence="11">Lacks conserved residue(s) required for the propagation of feature annotation.</text>
</comment>
<proteinExistence type="inferred from homology"/>
<feature type="disulfide bond" evidence="11">
    <location>
        <begin position="157"/>
        <end position="172"/>
    </location>
</feature>
<dbReference type="FunFam" id="4.10.400.10:FF:000024">
    <property type="entry name" value="Low-density lipoprotein RecePtor related"/>
    <property type="match status" value="1"/>
</dbReference>
<evidence type="ECO:0000256" key="2">
    <source>
        <dbReference type="ARBA" id="ARBA00009939"/>
    </source>
</evidence>
<dbReference type="GO" id="GO:0006897">
    <property type="term" value="P:endocytosis"/>
    <property type="evidence" value="ECO:0007669"/>
    <property type="project" value="UniProtKB-KW"/>
</dbReference>
<keyword evidence="3" id="KW-0254">Endocytosis</keyword>
<dbReference type="Pfam" id="PF00057">
    <property type="entry name" value="Ldl_recept_a"/>
    <property type="match status" value="3"/>
</dbReference>